<feature type="compositionally biased region" description="Basic and acidic residues" evidence="5">
    <location>
        <begin position="398"/>
        <end position="419"/>
    </location>
</feature>
<evidence type="ECO:0000256" key="5">
    <source>
        <dbReference type="SAM" id="MobiDB-lite"/>
    </source>
</evidence>
<dbReference type="InterPro" id="IPR027328">
    <property type="entry name" value="MAPRE"/>
</dbReference>
<dbReference type="InterPro" id="IPR036394">
    <property type="entry name" value="Ribosomal_uL22_sf"/>
</dbReference>
<comment type="similarity">
    <text evidence="1 4">Belongs to the universal ribosomal protein uL22 family.</text>
</comment>
<dbReference type="EMBL" id="CAXAMN010026561">
    <property type="protein sequence ID" value="CAK9103952.1"/>
    <property type="molecule type" value="Genomic_DNA"/>
</dbReference>
<dbReference type="Pfam" id="PF00237">
    <property type="entry name" value="Ribosomal_L22"/>
    <property type="match status" value="1"/>
</dbReference>
<dbReference type="SUPFAM" id="SSF47576">
    <property type="entry name" value="Calponin-homology domain, CH-domain"/>
    <property type="match status" value="1"/>
</dbReference>
<accession>A0ABP0RTQ7</accession>
<dbReference type="Gene3D" id="3.90.470.10">
    <property type="entry name" value="Ribosomal protein L22/L17"/>
    <property type="match status" value="1"/>
</dbReference>
<dbReference type="InterPro" id="IPR036872">
    <property type="entry name" value="CH_dom_sf"/>
</dbReference>
<name>A0ABP0RTQ7_9DINO</name>
<sequence>MWAAARATARRSALGALSSVAERTASKAVAEQGRSFYFPRKLWLPWRVRLVRERQAALRRKRHLWPRRRDPEEEPIFGDKDQDMVSFTEKEIRMSFRKLLHYAKLMKRKQIQDAYEWVDSLSRMKSEPILKLIQKAMDEVKEKRGWDLARTYLWDPQPGFGFFVKSLRKHSRGRYGIIHSCRNRFTIRLRQMPLEVEFEREWFHWLYIYGKVPKTLSGDMRLALAQKRVSPQMQREWAPYLCSRSRFWHRQELKWLDSTRQFDYYKARQEFIDQYKANLLRESTEARDRQTDVLGSVARRFSQVNWMAKAEHEYIPNFKVLQAAFDRLDIARNIPVDQLIRGKYQDNLEFLQWLKCYWEKEGGAGHRDYDAVSVRQDKTLPQWAKPLGLFRPRAAVPRVERRGEKENQKPRMPKDEAQRNRVPGARKFAARAAKRVKKRGKDTSSGTSSDTKSEDSSEKSVELFGEEQKIRKMGRAAPGALTCAAFRDIQHSLLTGTGGVWNPEEGVIPPIARQYYR</sequence>
<dbReference type="Proteomes" id="UP001642484">
    <property type="component" value="Unassembled WGS sequence"/>
</dbReference>
<keyword evidence="3 4" id="KW-0687">Ribonucleoprotein</keyword>
<comment type="caution">
    <text evidence="6">The sequence shown here is derived from an EMBL/GenBank/DDBJ whole genome shotgun (WGS) entry which is preliminary data.</text>
</comment>
<proteinExistence type="inferred from homology"/>
<evidence type="ECO:0000313" key="6">
    <source>
        <dbReference type="EMBL" id="CAK9103952.1"/>
    </source>
</evidence>
<feature type="compositionally biased region" description="Basic residues" evidence="5">
    <location>
        <begin position="428"/>
        <end position="440"/>
    </location>
</feature>
<evidence type="ECO:0000256" key="4">
    <source>
        <dbReference type="RuleBase" id="RU004005"/>
    </source>
</evidence>
<evidence type="ECO:0000256" key="3">
    <source>
        <dbReference type="ARBA" id="ARBA00023274"/>
    </source>
</evidence>
<dbReference type="PANTHER" id="PTHR10623">
    <property type="entry name" value="MICROTUBULE-ASSOCIATED PROTEIN RP/EB FAMILY MEMBER"/>
    <property type="match status" value="1"/>
</dbReference>
<gene>
    <name evidence="6" type="ORF">CCMP2556_LOCUS48765</name>
</gene>
<protein>
    <submittedName>
        <fullName evidence="6">Uncharacterized protein</fullName>
    </submittedName>
</protein>
<dbReference type="InterPro" id="IPR001063">
    <property type="entry name" value="Ribosomal_uL22"/>
</dbReference>
<keyword evidence="7" id="KW-1185">Reference proteome</keyword>
<organism evidence="6 7">
    <name type="scientific">Durusdinium trenchii</name>
    <dbReference type="NCBI Taxonomy" id="1381693"/>
    <lineage>
        <taxon>Eukaryota</taxon>
        <taxon>Sar</taxon>
        <taxon>Alveolata</taxon>
        <taxon>Dinophyceae</taxon>
        <taxon>Suessiales</taxon>
        <taxon>Symbiodiniaceae</taxon>
        <taxon>Durusdinium</taxon>
    </lineage>
</organism>
<feature type="region of interest" description="Disordered" evidence="5">
    <location>
        <begin position="394"/>
        <end position="463"/>
    </location>
</feature>
<dbReference type="Gene3D" id="1.10.418.10">
    <property type="entry name" value="Calponin-like domain"/>
    <property type="match status" value="1"/>
</dbReference>
<feature type="compositionally biased region" description="Basic and acidic residues" evidence="5">
    <location>
        <begin position="451"/>
        <end position="463"/>
    </location>
</feature>
<keyword evidence="2 4" id="KW-0689">Ribosomal protein</keyword>
<evidence type="ECO:0000313" key="7">
    <source>
        <dbReference type="Proteomes" id="UP001642484"/>
    </source>
</evidence>
<dbReference type="SUPFAM" id="SSF54843">
    <property type="entry name" value="Ribosomal protein L22"/>
    <property type="match status" value="1"/>
</dbReference>
<evidence type="ECO:0000256" key="1">
    <source>
        <dbReference type="ARBA" id="ARBA00009451"/>
    </source>
</evidence>
<evidence type="ECO:0000256" key="2">
    <source>
        <dbReference type="ARBA" id="ARBA00022980"/>
    </source>
</evidence>
<reference evidence="6 7" key="1">
    <citation type="submission" date="2024-02" db="EMBL/GenBank/DDBJ databases">
        <authorList>
            <person name="Chen Y."/>
            <person name="Shah S."/>
            <person name="Dougan E. K."/>
            <person name="Thang M."/>
            <person name="Chan C."/>
        </authorList>
    </citation>
    <scope>NUCLEOTIDE SEQUENCE [LARGE SCALE GENOMIC DNA]</scope>
</reference>